<dbReference type="AlphaFoldDB" id="A0A5J5ALD6"/>
<dbReference type="EMBL" id="CM018043">
    <property type="protein sequence ID" value="KAA8530446.1"/>
    <property type="molecule type" value="Genomic_DNA"/>
</dbReference>
<dbReference type="OrthoDB" id="10631795at2759"/>
<evidence type="ECO:0000313" key="1">
    <source>
        <dbReference type="EMBL" id="KAA8530446.1"/>
    </source>
</evidence>
<evidence type="ECO:0000313" key="2">
    <source>
        <dbReference type="Proteomes" id="UP000325577"/>
    </source>
</evidence>
<name>A0A5J5ALD6_9ASTE</name>
<reference evidence="1 2" key="1">
    <citation type="submission" date="2019-09" db="EMBL/GenBank/DDBJ databases">
        <title>A chromosome-level genome assembly of the Chinese tupelo Nyssa sinensis.</title>
        <authorList>
            <person name="Yang X."/>
            <person name="Kang M."/>
            <person name="Yang Y."/>
            <person name="Xiong H."/>
            <person name="Wang M."/>
            <person name="Zhang Z."/>
            <person name="Wang Z."/>
            <person name="Wu H."/>
            <person name="Ma T."/>
            <person name="Liu J."/>
            <person name="Xi Z."/>
        </authorList>
    </citation>
    <scope>NUCLEOTIDE SEQUENCE [LARGE SCALE GENOMIC DNA]</scope>
    <source>
        <strain evidence="1">J267</strain>
        <tissue evidence="1">Leaf</tissue>
    </source>
</reference>
<dbReference type="Proteomes" id="UP000325577">
    <property type="component" value="Linkage Group LG2"/>
</dbReference>
<proteinExistence type="predicted"/>
<dbReference type="InterPro" id="IPR039252">
    <property type="entry name" value="RALFL27"/>
</dbReference>
<organism evidence="1 2">
    <name type="scientific">Nyssa sinensis</name>
    <dbReference type="NCBI Taxonomy" id="561372"/>
    <lineage>
        <taxon>Eukaryota</taxon>
        <taxon>Viridiplantae</taxon>
        <taxon>Streptophyta</taxon>
        <taxon>Embryophyta</taxon>
        <taxon>Tracheophyta</taxon>
        <taxon>Spermatophyta</taxon>
        <taxon>Magnoliopsida</taxon>
        <taxon>eudicotyledons</taxon>
        <taxon>Gunneridae</taxon>
        <taxon>Pentapetalae</taxon>
        <taxon>asterids</taxon>
        <taxon>Cornales</taxon>
        <taxon>Nyssaceae</taxon>
        <taxon>Nyssa</taxon>
    </lineage>
</organism>
<dbReference type="PANTHER" id="PTHR39112">
    <property type="entry name" value="PROTEIN RALF-LIKE 27-RELATED"/>
    <property type="match status" value="1"/>
</dbReference>
<protein>
    <submittedName>
        <fullName evidence="1">Uncharacterized protein</fullName>
    </submittedName>
</protein>
<keyword evidence="2" id="KW-1185">Reference proteome</keyword>
<dbReference type="PANTHER" id="PTHR39112:SF1">
    <property type="entry name" value="PROTEIN RALF-LIKE 27"/>
    <property type="match status" value="1"/>
</dbReference>
<gene>
    <name evidence="1" type="ORF">F0562_005155</name>
</gene>
<sequence>MIRITATMTAVMNCLDPELLEFSMDSEINRRLLQQGNGGVTSGALNQGPAANCDRYTYANCIPDSNVGIVGCRAASHDKNNSNDDSSHECLDLELLEFSMDSEINRRLLQQGNGGVTSGALNQGPAAKCDRNLKYPICIPGPNGHVIDRCNTYDRCRIGGDNSQR</sequence>
<accession>A0A5J5ALD6</accession>